<accession>A0A1T5C1K1</accession>
<dbReference type="Proteomes" id="UP000190230">
    <property type="component" value="Unassembled WGS sequence"/>
</dbReference>
<evidence type="ECO:0000313" key="2">
    <source>
        <dbReference type="EMBL" id="SKB53271.1"/>
    </source>
</evidence>
<dbReference type="Pfam" id="PF18942">
    <property type="entry name" value="DUF5689"/>
    <property type="match status" value="1"/>
</dbReference>
<gene>
    <name evidence="2" type="ORF">SAMN05660776_1714</name>
</gene>
<proteinExistence type="predicted"/>
<protein>
    <recommendedName>
        <fullName evidence="1">DUF5689 domain-containing protein</fullName>
    </recommendedName>
</protein>
<dbReference type="EMBL" id="FUYY01000002">
    <property type="protein sequence ID" value="SKB53271.1"/>
    <property type="molecule type" value="Genomic_DNA"/>
</dbReference>
<dbReference type="OrthoDB" id="1492759at2"/>
<dbReference type="STRING" id="241145.SAMN05660776_1714"/>
<evidence type="ECO:0000313" key="3">
    <source>
        <dbReference type="Proteomes" id="UP000190230"/>
    </source>
</evidence>
<dbReference type="InterPro" id="IPR043744">
    <property type="entry name" value="DUF5689"/>
</dbReference>
<dbReference type="NCBIfam" id="NF038128">
    <property type="entry name" value="choice_anch_J"/>
    <property type="match status" value="1"/>
</dbReference>
<dbReference type="AlphaFoldDB" id="A0A1T5C1K1"/>
<reference evidence="3" key="1">
    <citation type="submission" date="2017-02" db="EMBL/GenBank/DDBJ databases">
        <authorList>
            <person name="Varghese N."/>
            <person name="Submissions S."/>
        </authorList>
    </citation>
    <scope>NUCLEOTIDE SEQUENCE [LARGE SCALE GENOMIC DNA]</scope>
    <source>
        <strain evidence="3">DSM 23405</strain>
    </source>
</reference>
<name>A0A1T5C1K1_9FLAO</name>
<evidence type="ECO:0000259" key="1">
    <source>
        <dbReference type="Pfam" id="PF18942"/>
    </source>
</evidence>
<feature type="domain" description="DUF5689" evidence="1">
    <location>
        <begin position="41"/>
        <end position="271"/>
    </location>
</feature>
<organism evidence="2 3">
    <name type="scientific">Salegentibacter holothuriorum</name>
    <dbReference type="NCBI Taxonomy" id="241145"/>
    <lineage>
        <taxon>Bacteria</taxon>
        <taxon>Pseudomonadati</taxon>
        <taxon>Bacteroidota</taxon>
        <taxon>Flavobacteriia</taxon>
        <taxon>Flavobacteriales</taxon>
        <taxon>Flavobacteriaceae</taxon>
        <taxon>Salegentibacter</taxon>
    </lineage>
</organism>
<keyword evidence="3" id="KW-1185">Reference proteome</keyword>
<dbReference type="RefSeq" id="WP_079720535.1">
    <property type="nucleotide sequence ID" value="NZ_FUYY01000002.1"/>
</dbReference>
<dbReference type="Gene3D" id="2.60.120.200">
    <property type="match status" value="1"/>
</dbReference>
<sequence length="460" mass="51500">MKKLKVISLAFFGMFLQTSCVKTDDFQLPKTETEEVNIEGNVTGILAVKSNFKPETGEIYVFSETNTWMEAYVVSSDEAGNFYKELVLQDKPENPIAGILLLVDDNSVFETYNFGRKIYVKLDGLALWSNNGVHQLGIQNRGDVAAIPPSRIDDHIIRTMETAEIVPLQLEISEFNEEHENLFIQVKNVQFNRNLLREQHHYTFAGEVTDEYDGERQLESCRTGASTMLSTSTFSGFKSLYLPKNSGSIKGVLTRNFYDDYFVIAVNSPDDLSFEGERCDPEFLNCTNNTSEGINVLFEEDFTNITSLSALENSGWTNVNVNGGKAFQPGIFDGNRYIRVSAFNTEEAPMEAWLVSPPIDLDDVSGAQLSFDIMASYDNSTILSVLITEEFTGNVLNTIWKHLDAVIPIGPTNQYGRGFVKSKIDISCLKGEIHFAFRYLGGAPDKSTTYDIDNMRISGN</sequence>